<evidence type="ECO:0000313" key="5">
    <source>
        <dbReference type="EMBL" id="MPN39719.1"/>
    </source>
</evidence>
<evidence type="ECO:0000256" key="1">
    <source>
        <dbReference type="ARBA" id="ARBA00007754"/>
    </source>
</evidence>
<dbReference type="PROSITE" id="PS51764">
    <property type="entry name" value="GH26"/>
    <property type="match status" value="1"/>
</dbReference>
<keyword evidence="3 5" id="KW-0326">Glycosidase</keyword>
<dbReference type="Pfam" id="PF02156">
    <property type="entry name" value="Glyco_hydro_26"/>
    <property type="match status" value="1"/>
</dbReference>
<dbReference type="PANTHER" id="PTHR40079">
    <property type="entry name" value="MANNAN ENDO-1,4-BETA-MANNOSIDASE E-RELATED"/>
    <property type="match status" value="1"/>
</dbReference>
<dbReference type="GO" id="GO:0006080">
    <property type="term" value="P:substituted mannan metabolic process"/>
    <property type="evidence" value="ECO:0007669"/>
    <property type="project" value="InterPro"/>
</dbReference>
<evidence type="ECO:0000256" key="3">
    <source>
        <dbReference type="ARBA" id="ARBA00023295"/>
    </source>
</evidence>
<evidence type="ECO:0000256" key="2">
    <source>
        <dbReference type="ARBA" id="ARBA00022801"/>
    </source>
</evidence>
<reference evidence="5" key="1">
    <citation type="submission" date="2019-08" db="EMBL/GenBank/DDBJ databases">
        <authorList>
            <person name="Kucharzyk K."/>
            <person name="Murdoch R.W."/>
            <person name="Higgins S."/>
            <person name="Loffler F."/>
        </authorList>
    </citation>
    <scope>NUCLEOTIDE SEQUENCE</scope>
</reference>
<sequence length="195" mass="22849">MIKDIDSVAVFLKKLKNAGVPVIWRPLHEAEGSYRYGDWFWWGSKGAEACVQLWKTMYERLVTYHGLNNLIWVWTVNLDNYDYLWYADATSWYPGREYVDIIGIDIYDDAVAHGSHVDFFKKTALIAGSRKIVALSECGHIPDPAQMQSNGDKWSYFMPWYGDYTRKASYNGEYWNYTFQSSFIITRDELPDFKN</sequence>
<dbReference type="InterPro" id="IPR000805">
    <property type="entry name" value="Glyco_hydro_26"/>
</dbReference>
<protein>
    <submittedName>
        <fullName evidence="5">Mannan endo-1,4-beta-mannosidase</fullName>
        <ecNumber evidence="5">3.2.1.78</ecNumber>
    </submittedName>
</protein>
<comment type="similarity">
    <text evidence="1">Belongs to the glycosyl hydrolase 26 family.</text>
</comment>
<organism evidence="5">
    <name type="scientific">bioreactor metagenome</name>
    <dbReference type="NCBI Taxonomy" id="1076179"/>
    <lineage>
        <taxon>unclassified sequences</taxon>
        <taxon>metagenomes</taxon>
        <taxon>ecological metagenomes</taxon>
    </lineage>
</organism>
<dbReference type="InterPro" id="IPR022790">
    <property type="entry name" value="GH26_dom"/>
</dbReference>
<evidence type="ECO:0000259" key="4">
    <source>
        <dbReference type="PROSITE" id="PS51764"/>
    </source>
</evidence>
<dbReference type="PRINTS" id="PR00739">
    <property type="entry name" value="GLHYDRLASE26"/>
</dbReference>
<proteinExistence type="inferred from homology"/>
<dbReference type="AlphaFoldDB" id="A0A645HNA3"/>
<gene>
    <name evidence="5" type="primary">manA_20</name>
    <name evidence="5" type="ORF">SDC9_187248</name>
</gene>
<dbReference type="Gene3D" id="3.20.20.80">
    <property type="entry name" value="Glycosidases"/>
    <property type="match status" value="1"/>
</dbReference>
<dbReference type="InterPro" id="IPR017853">
    <property type="entry name" value="GH"/>
</dbReference>
<dbReference type="EMBL" id="VSSQ01095696">
    <property type="protein sequence ID" value="MPN39719.1"/>
    <property type="molecule type" value="Genomic_DNA"/>
</dbReference>
<dbReference type="PANTHER" id="PTHR40079:SF4">
    <property type="entry name" value="GH26 DOMAIN-CONTAINING PROTEIN-RELATED"/>
    <property type="match status" value="1"/>
</dbReference>
<dbReference type="GO" id="GO:0016985">
    <property type="term" value="F:mannan endo-1,4-beta-mannosidase activity"/>
    <property type="evidence" value="ECO:0007669"/>
    <property type="project" value="UniProtKB-EC"/>
</dbReference>
<comment type="caution">
    <text evidence="5">The sequence shown here is derived from an EMBL/GenBank/DDBJ whole genome shotgun (WGS) entry which is preliminary data.</text>
</comment>
<keyword evidence="2 5" id="KW-0378">Hydrolase</keyword>
<feature type="domain" description="GH26" evidence="4">
    <location>
        <begin position="1"/>
        <end position="188"/>
    </location>
</feature>
<dbReference type="EC" id="3.2.1.78" evidence="5"/>
<accession>A0A645HNA3</accession>
<dbReference type="SUPFAM" id="SSF51445">
    <property type="entry name" value="(Trans)glycosidases"/>
    <property type="match status" value="1"/>
</dbReference>
<name>A0A645HNA3_9ZZZZ</name>